<evidence type="ECO:0008006" key="4">
    <source>
        <dbReference type="Google" id="ProtNLM"/>
    </source>
</evidence>
<feature type="transmembrane region" description="Helical" evidence="1">
    <location>
        <begin position="245"/>
        <end position="264"/>
    </location>
</feature>
<feature type="transmembrane region" description="Helical" evidence="1">
    <location>
        <begin position="207"/>
        <end position="225"/>
    </location>
</feature>
<dbReference type="Proteomes" id="UP000199031">
    <property type="component" value="Unassembled WGS sequence"/>
</dbReference>
<feature type="transmembrane region" description="Helical" evidence="1">
    <location>
        <begin position="95"/>
        <end position="118"/>
    </location>
</feature>
<feature type="transmembrane region" description="Helical" evidence="1">
    <location>
        <begin position="271"/>
        <end position="293"/>
    </location>
</feature>
<keyword evidence="3" id="KW-1185">Reference proteome</keyword>
<dbReference type="AlphaFoldDB" id="A0A1I5RKZ6"/>
<evidence type="ECO:0000313" key="3">
    <source>
        <dbReference type="Proteomes" id="UP000199031"/>
    </source>
</evidence>
<dbReference type="RefSeq" id="WP_090653789.1">
    <property type="nucleotide sequence ID" value="NZ_FOXQ01000001.1"/>
</dbReference>
<feature type="transmembrane region" description="Helical" evidence="1">
    <location>
        <begin position="477"/>
        <end position="496"/>
    </location>
</feature>
<feature type="transmembrane region" description="Helical" evidence="1">
    <location>
        <begin position="427"/>
        <end position="446"/>
    </location>
</feature>
<keyword evidence="1" id="KW-0812">Transmembrane</keyword>
<feature type="transmembrane region" description="Helical" evidence="1">
    <location>
        <begin position="517"/>
        <end position="534"/>
    </location>
</feature>
<dbReference type="EMBL" id="FOXQ01000001">
    <property type="protein sequence ID" value="SFP59235.1"/>
    <property type="molecule type" value="Genomic_DNA"/>
</dbReference>
<name>A0A1I5RKZ6_9BACT</name>
<reference evidence="2 3" key="1">
    <citation type="submission" date="2016-10" db="EMBL/GenBank/DDBJ databases">
        <authorList>
            <person name="de Groot N.N."/>
        </authorList>
    </citation>
    <scope>NUCLEOTIDE SEQUENCE [LARGE SCALE GENOMIC DNA]</scope>
    <source>
        <strain evidence="2 3">DSM 28286</strain>
    </source>
</reference>
<sequence length="574" mass="64616">MNFFNRALLRFVLLPQKLYSSNGINAAQLQSILTAKLTMDDRRPASFMQNRRRQKAKKEVSNATLSTMFISAVTGCVFLFCFALNAVAIAQLTFYFSYFIFMLASTLIADFTSVLIDVRDNYIILPKPVNDRTLLLARLLHIFIHLCKIVVPMLLPGLIYIGINYSIAGSLFLLLAGLLTVIFCIFLVNAVYIFILKITKPEKFKNIISYIQIAFAIVLYASFQLLPRLVGEVENFDFHFTNSNWLIILPPYWFAAAWNVLYTLHGMALEYSAAACALLLPFICLWLVIKFLAPSFNRKLSLISNTGEGTAQLTQQAFKVRKTKNTSFIDVIAKMITRPGGERMGFIFTWNMMSRSRDFKMKVYPGIGYLLVYVFIIFFSSKKLSLADVQQHTTTGNVIIITALYFSSLLLSMAIAQLTYSEKYKAAWIYFITPLHVPGNVINGSVKAATVKFFLPAIAVLSIAGIAFTGVSFLPNLLLAMVNQLIICYALVYMGRKDLPFSKNQSIDVKTGNFMRNIFRMIIPFSIAVLHYFIISSLPLIILALIVGAAALWLLMGSVNKFSWGVINTSYTED</sequence>
<accession>A0A1I5RKZ6</accession>
<feature type="transmembrane region" description="Helical" evidence="1">
    <location>
        <begin position="453"/>
        <end position="471"/>
    </location>
</feature>
<feature type="transmembrane region" description="Helical" evidence="1">
    <location>
        <begin position="60"/>
        <end position="89"/>
    </location>
</feature>
<feature type="transmembrane region" description="Helical" evidence="1">
    <location>
        <begin position="540"/>
        <end position="559"/>
    </location>
</feature>
<feature type="transmembrane region" description="Helical" evidence="1">
    <location>
        <begin position="139"/>
        <end position="161"/>
    </location>
</feature>
<proteinExistence type="predicted"/>
<keyword evidence="1" id="KW-1133">Transmembrane helix</keyword>
<feature type="transmembrane region" description="Helical" evidence="1">
    <location>
        <begin position="167"/>
        <end position="195"/>
    </location>
</feature>
<organism evidence="2 3">
    <name type="scientific">Parafilimonas terrae</name>
    <dbReference type="NCBI Taxonomy" id="1465490"/>
    <lineage>
        <taxon>Bacteria</taxon>
        <taxon>Pseudomonadati</taxon>
        <taxon>Bacteroidota</taxon>
        <taxon>Chitinophagia</taxon>
        <taxon>Chitinophagales</taxon>
        <taxon>Chitinophagaceae</taxon>
        <taxon>Parafilimonas</taxon>
    </lineage>
</organism>
<dbReference type="STRING" id="1465490.SAMN05444277_101305"/>
<protein>
    <recommendedName>
        <fullName evidence="4">ABC-2 type transport system permease protein</fullName>
    </recommendedName>
</protein>
<evidence type="ECO:0000313" key="2">
    <source>
        <dbReference type="EMBL" id="SFP59235.1"/>
    </source>
</evidence>
<gene>
    <name evidence="2" type="ORF">SAMN05444277_101305</name>
</gene>
<dbReference type="OrthoDB" id="2659138at2"/>
<feature type="transmembrane region" description="Helical" evidence="1">
    <location>
        <begin position="363"/>
        <end position="381"/>
    </location>
</feature>
<feature type="transmembrane region" description="Helical" evidence="1">
    <location>
        <begin position="393"/>
        <end position="415"/>
    </location>
</feature>
<keyword evidence="1" id="KW-0472">Membrane</keyword>
<evidence type="ECO:0000256" key="1">
    <source>
        <dbReference type="SAM" id="Phobius"/>
    </source>
</evidence>